<protein>
    <recommendedName>
        <fullName evidence="4">Polysaccharide chain length determinant N-terminal domain-containing protein</fullName>
    </recommendedName>
</protein>
<accession>A0A0F0HF90</accession>
<keyword evidence="1" id="KW-0812">Transmembrane</keyword>
<comment type="caution">
    <text evidence="2">The sequence shown here is derived from an EMBL/GenBank/DDBJ whole genome shotgun (WGS) entry which is preliminary data.</text>
</comment>
<dbReference type="RefSeq" id="WP_045309994.1">
    <property type="nucleotide sequence ID" value="NZ_JYJG01000016.1"/>
</dbReference>
<evidence type="ECO:0000313" key="3">
    <source>
        <dbReference type="Proteomes" id="UP000033393"/>
    </source>
</evidence>
<dbReference type="EMBL" id="JYJG01000016">
    <property type="protein sequence ID" value="KJK52328.1"/>
    <property type="molecule type" value="Genomic_DNA"/>
</dbReference>
<name>A0A0F0HF90_LENAE</name>
<dbReference type="PATRIC" id="fig|68170.10.peg.4922"/>
<reference evidence="2 3" key="1">
    <citation type="submission" date="2015-02" db="EMBL/GenBank/DDBJ databases">
        <authorList>
            <person name="Ju K.-S."/>
            <person name="Doroghazi J.R."/>
            <person name="Metcalf W."/>
        </authorList>
    </citation>
    <scope>NUCLEOTIDE SEQUENCE [LARGE SCALE GENOMIC DNA]</scope>
    <source>
        <strain evidence="2 3">NRRL B-16140</strain>
    </source>
</reference>
<dbReference type="OrthoDB" id="3689922at2"/>
<dbReference type="AlphaFoldDB" id="A0A0F0HF90"/>
<organism evidence="2 3">
    <name type="scientific">Lentzea aerocolonigenes</name>
    <name type="common">Lechevalieria aerocolonigenes</name>
    <name type="synonym">Saccharothrix aerocolonigenes</name>
    <dbReference type="NCBI Taxonomy" id="68170"/>
    <lineage>
        <taxon>Bacteria</taxon>
        <taxon>Bacillati</taxon>
        <taxon>Actinomycetota</taxon>
        <taxon>Actinomycetes</taxon>
        <taxon>Pseudonocardiales</taxon>
        <taxon>Pseudonocardiaceae</taxon>
        <taxon>Lentzea</taxon>
    </lineage>
</organism>
<keyword evidence="3" id="KW-1185">Reference proteome</keyword>
<proteinExistence type="predicted"/>
<evidence type="ECO:0000256" key="1">
    <source>
        <dbReference type="SAM" id="Phobius"/>
    </source>
</evidence>
<keyword evidence="1" id="KW-0472">Membrane</keyword>
<gene>
    <name evidence="2" type="ORF">UK23_04175</name>
</gene>
<evidence type="ECO:0000313" key="2">
    <source>
        <dbReference type="EMBL" id="KJK52328.1"/>
    </source>
</evidence>
<sequence>MNKRTLLEATAVALIVAVLVLAVTSLRGEQYESRVAVLAVPVAQTDSAAQYGEVASLAMPAIVQLVHSPSVLDAAAAASGSTASEIAAGVGVELIPASGLARLSVRAGSAAAASAAVTAVAKTVADANLLAPAGKLRVLDDRPDTTRVAPDWKLAAGLALAAALAAGIATAAVRTLRRPRTGEAAVRAAIAAAGVRHPVALVREDDPDMLDRLTALCVAAARPVRVIPADHGLTAQAESLADSLPDKAGEPGDGTAVIAVADAESEPGDLAAALAVLPGSAVLVAVVLT</sequence>
<evidence type="ECO:0008006" key="4">
    <source>
        <dbReference type="Google" id="ProtNLM"/>
    </source>
</evidence>
<dbReference type="Proteomes" id="UP000033393">
    <property type="component" value="Unassembled WGS sequence"/>
</dbReference>
<keyword evidence="1" id="KW-1133">Transmembrane helix</keyword>
<feature type="transmembrane region" description="Helical" evidence="1">
    <location>
        <begin position="152"/>
        <end position="173"/>
    </location>
</feature>